<keyword evidence="4" id="KW-1185">Reference proteome</keyword>
<dbReference type="EnsemblMetazoa" id="ASIC012120-RA">
    <property type="protein sequence ID" value="ASIC012120-PA"/>
    <property type="gene ID" value="ASIC012120"/>
</dbReference>
<reference evidence="3" key="2">
    <citation type="submission" date="2020-05" db="UniProtKB">
        <authorList>
            <consortium name="EnsemblMetazoa"/>
        </authorList>
    </citation>
    <scope>IDENTIFICATION</scope>
</reference>
<proteinExistence type="predicted"/>
<name>A0A084W1Y3_ANOSI</name>
<feature type="region of interest" description="Disordered" evidence="1">
    <location>
        <begin position="61"/>
        <end position="82"/>
    </location>
</feature>
<organism evidence="2">
    <name type="scientific">Anopheles sinensis</name>
    <name type="common">Mosquito</name>
    <dbReference type="NCBI Taxonomy" id="74873"/>
    <lineage>
        <taxon>Eukaryota</taxon>
        <taxon>Metazoa</taxon>
        <taxon>Ecdysozoa</taxon>
        <taxon>Arthropoda</taxon>
        <taxon>Hexapoda</taxon>
        <taxon>Insecta</taxon>
        <taxon>Pterygota</taxon>
        <taxon>Neoptera</taxon>
        <taxon>Endopterygota</taxon>
        <taxon>Diptera</taxon>
        <taxon>Nematocera</taxon>
        <taxon>Culicoidea</taxon>
        <taxon>Culicidae</taxon>
        <taxon>Anophelinae</taxon>
        <taxon>Anopheles</taxon>
    </lineage>
</organism>
<dbReference type="Proteomes" id="UP000030765">
    <property type="component" value="Unassembled WGS sequence"/>
</dbReference>
<reference evidence="2 4" key="1">
    <citation type="journal article" date="2014" name="BMC Genomics">
        <title>Genome sequence of Anopheles sinensis provides insight into genetics basis of mosquito competence for malaria parasites.</title>
        <authorList>
            <person name="Zhou D."/>
            <person name="Zhang D."/>
            <person name="Ding G."/>
            <person name="Shi L."/>
            <person name="Hou Q."/>
            <person name="Ye Y."/>
            <person name="Xu Y."/>
            <person name="Zhou H."/>
            <person name="Xiong C."/>
            <person name="Li S."/>
            <person name="Yu J."/>
            <person name="Hong S."/>
            <person name="Yu X."/>
            <person name="Zou P."/>
            <person name="Chen C."/>
            <person name="Chang X."/>
            <person name="Wang W."/>
            <person name="Lv Y."/>
            <person name="Sun Y."/>
            <person name="Ma L."/>
            <person name="Shen B."/>
            <person name="Zhu C."/>
        </authorList>
    </citation>
    <scope>NUCLEOTIDE SEQUENCE [LARGE SCALE GENOMIC DNA]</scope>
</reference>
<dbReference type="EMBL" id="ATLV01019471">
    <property type="status" value="NOT_ANNOTATED_CDS"/>
    <property type="molecule type" value="Genomic_DNA"/>
</dbReference>
<evidence type="ECO:0000313" key="4">
    <source>
        <dbReference type="Proteomes" id="UP000030765"/>
    </source>
</evidence>
<protein>
    <submittedName>
        <fullName evidence="2 3">Uncharacterized protein</fullName>
    </submittedName>
</protein>
<sequence>MTPADDAVQLVNEMCANCASHAGSANARSSRRGFGLLFVLVRRSSAMGRLGPTLVVGRTTRHQESRKYAKAGRQPSAARCSRQNRCRLATEHRAGGNQQRTLDGSTVGWRPASYLLLRIVSE</sequence>
<evidence type="ECO:0000256" key="1">
    <source>
        <dbReference type="SAM" id="MobiDB-lite"/>
    </source>
</evidence>
<gene>
    <name evidence="2" type="ORF">ZHAS_00012120</name>
</gene>
<dbReference type="AlphaFoldDB" id="A0A084W1Y3"/>
<dbReference type="EMBL" id="KE525272">
    <property type="protein sequence ID" value="KFB44227.1"/>
    <property type="molecule type" value="Genomic_DNA"/>
</dbReference>
<evidence type="ECO:0000313" key="2">
    <source>
        <dbReference type="EMBL" id="KFB44227.1"/>
    </source>
</evidence>
<accession>A0A084W1Y3</accession>
<evidence type="ECO:0000313" key="3">
    <source>
        <dbReference type="EnsemblMetazoa" id="ASIC012120-PA"/>
    </source>
</evidence>
<dbReference type="VEuPathDB" id="VectorBase:ASIC012120"/>